<dbReference type="OMA" id="RYGVECE"/>
<keyword evidence="7" id="KW-0963">Cytoplasm</keyword>
<sequence>MSRRVSIIPKRKSFIEKTGDEEEEEELKAELNRLDWETSALLREIDRKLVIAIDNVNDKLMPAIARYGVECEEISKFGEMWKLFFARAAKVELQAYEEPIHSGSEGMLFGNDDRQEQEEYTEDTQRQQQQQQQPIEEDGSKPFNKLVNKGILVQDEESITWSTEQAPNKPYVSSTPQRIPKASTTTVNGAAHTLAPVNINLGPPSNDVQITRTYRRSLDAYHRISVSPEKVRDGKGLRTPRRRTIIDDILDSSPPLPPPPILLSDRYEQNTPGSRLTPGSQQLSSSVQRNQQQQQQQLSSAQRIQGSGSKRLSNTPILDQHLSGSVPRTGSVRRSGSVPRGIIGSSSAAAAAAAVTTAAEMSTPLANRSRISENEIVPVQPSGDRVEQEEHEIPLLELETTEIPNQGSNKRRKLDNPADNAEENVFLDNTGNNSTLFYSPNNKETNGDNTNLSLTQQYEENMARVSRNAEVPPATGIIPPQSNILDSDPELARLRSQLGPLAEKYLEFRKSNERILGTPSIAFD</sequence>
<evidence type="ECO:0000256" key="6">
    <source>
        <dbReference type="ARBA" id="ARBA00022454"/>
    </source>
</evidence>
<evidence type="ECO:0000256" key="3">
    <source>
        <dbReference type="ARBA" id="ARBA00004629"/>
    </source>
</evidence>
<dbReference type="HOGENOM" id="CLU_037658_0_0_1"/>
<dbReference type="AlphaFoldDB" id="G3ASW8"/>
<dbReference type="KEGG" id="spaa:SPAPADRAFT_67993"/>
<comment type="similarity">
    <text evidence="4">Belongs to the DASH complex ASK1 family.</text>
</comment>
<dbReference type="STRING" id="619300.G3ASW8"/>
<dbReference type="GO" id="GO:0044732">
    <property type="term" value="C:mitotic spindle pole body"/>
    <property type="evidence" value="ECO:0007669"/>
    <property type="project" value="TreeGrafter"/>
</dbReference>
<evidence type="ECO:0000256" key="10">
    <source>
        <dbReference type="ARBA" id="ARBA00022776"/>
    </source>
</evidence>
<dbReference type="GO" id="GO:0042729">
    <property type="term" value="C:DASH complex"/>
    <property type="evidence" value="ECO:0007669"/>
    <property type="project" value="InterPro"/>
</dbReference>
<name>G3ASW8_SPAPN</name>
<dbReference type="GO" id="GO:0072686">
    <property type="term" value="C:mitotic spindle"/>
    <property type="evidence" value="ECO:0007669"/>
    <property type="project" value="InterPro"/>
</dbReference>
<feature type="compositionally biased region" description="Polar residues" evidence="18">
    <location>
        <begin position="306"/>
        <end position="334"/>
    </location>
</feature>
<feature type="region of interest" description="Disordered" evidence="18">
    <location>
        <begin position="115"/>
        <end position="143"/>
    </location>
</feature>
<evidence type="ECO:0000313" key="20">
    <source>
        <dbReference type="Proteomes" id="UP000000709"/>
    </source>
</evidence>
<accession>G3ASW8</accession>
<keyword evidence="9" id="KW-0493">Microtubule</keyword>
<evidence type="ECO:0000256" key="5">
    <source>
        <dbReference type="ARBA" id="ARBA00014520"/>
    </source>
</evidence>
<evidence type="ECO:0000256" key="16">
    <source>
        <dbReference type="ARBA" id="ARBA00023328"/>
    </source>
</evidence>
<dbReference type="PANTHER" id="PTHR28200:SF1">
    <property type="entry name" value="DASH COMPLEX SUBUNIT ASK1"/>
    <property type="match status" value="1"/>
</dbReference>
<evidence type="ECO:0000256" key="4">
    <source>
        <dbReference type="ARBA" id="ARBA00010731"/>
    </source>
</evidence>
<keyword evidence="6" id="KW-0158">Chromosome</keyword>
<proteinExistence type="inferred from homology"/>
<feature type="region of interest" description="Disordered" evidence="18">
    <location>
        <begin position="225"/>
        <end position="339"/>
    </location>
</feature>
<evidence type="ECO:0000313" key="19">
    <source>
        <dbReference type="EMBL" id="EGW30750.1"/>
    </source>
</evidence>
<dbReference type="Pfam" id="PF08655">
    <property type="entry name" value="DASH_Ask1"/>
    <property type="match status" value="1"/>
</dbReference>
<keyword evidence="16" id="KW-0137">Centromere</keyword>
<keyword evidence="20" id="KW-1185">Reference proteome</keyword>
<evidence type="ECO:0000256" key="14">
    <source>
        <dbReference type="ARBA" id="ARBA00023242"/>
    </source>
</evidence>
<evidence type="ECO:0000256" key="7">
    <source>
        <dbReference type="ARBA" id="ARBA00022490"/>
    </source>
</evidence>
<evidence type="ECO:0000256" key="17">
    <source>
        <dbReference type="ARBA" id="ARBA00029735"/>
    </source>
</evidence>
<gene>
    <name evidence="19" type="ORF">SPAPADRAFT_67993</name>
</gene>
<dbReference type="OrthoDB" id="5573898at2759"/>
<keyword evidence="12" id="KW-0995">Kinetochore</keyword>
<comment type="subcellular location">
    <subcellularLocation>
        <location evidence="3">Chromosome</location>
        <location evidence="3">Centromere</location>
        <location evidence="3">Kinetochore</location>
    </subcellularLocation>
    <subcellularLocation>
        <location evidence="2">Cytoplasm</location>
        <location evidence="2">Cytoskeleton</location>
        <location evidence="2">Spindle</location>
    </subcellularLocation>
    <subcellularLocation>
        <location evidence="1">Nucleus</location>
    </subcellularLocation>
</comment>
<reference evidence="19 20" key="1">
    <citation type="journal article" date="2011" name="Proc. Natl. Acad. Sci. U.S.A.">
        <title>Comparative genomics of xylose-fermenting fungi for enhanced biofuel production.</title>
        <authorList>
            <person name="Wohlbach D.J."/>
            <person name="Kuo A."/>
            <person name="Sato T.K."/>
            <person name="Potts K.M."/>
            <person name="Salamov A.A."/>
            <person name="LaButti K.M."/>
            <person name="Sun H."/>
            <person name="Clum A."/>
            <person name="Pangilinan J.L."/>
            <person name="Lindquist E.A."/>
            <person name="Lucas S."/>
            <person name="Lapidus A."/>
            <person name="Jin M."/>
            <person name="Gunawan C."/>
            <person name="Balan V."/>
            <person name="Dale B.E."/>
            <person name="Jeffries T.W."/>
            <person name="Zinkel R."/>
            <person name="Barry K.W."/>
            <person name="Grigoriev I.V."/>
            <person name="Gasch A.P."/>
        </authorList>
    </citation>
    <scope>NUCLEOTIDE SEQUENCE [LARGE SCALE GENOMIC DNA]</scope>
    <source>
        <strain evidence="20">NRRL Y-27907 / 11-Y1</strain>
    </source>
</reference>
<feature type="compositionally biased region" description="Low complexity" evidence="18">
    <location>
        <begin position="280"/>
        <end position="305"/>
    </location>
</feature>
<dbReference type="eggNOG" id="ENOG502RZQN">
    <property type="taxonomic scope" value="Eukaryota"/>
</dbReference>
<dbReference type="GO" id="GO:0051301">
    <property type="term" value="P:cell division"/>
    <property type="evidence" value="ECO:0007669"/>
    <property type="project" value="UniProtKB-KW"/>
</dbReference>
<evidence type="ECO:0000256" key="8">
    <source>
        <dbReference type="ARBA" id="ARBA00022618"/>
    </source>
</evidence>
<dbReference type="Proteomes" id="UP000000709">
    <property type="component" value="Unassembled WGS sequence"/>
</dbReference>
<evidence type="ECO:0000256" key="15">
    <source>
        <dbReference type="ARBA" id="ARBA00023306"/>
    </source>
</evidence>
<keyword evidence="13" id="KW-0206">Cytoskeleton</keyword>
<dbReference type="InParanoid" id="G3ASW8"/>
<dbReference type="EMBL" id="GL996504">
    <property type="protein sequence ID" value="EGW30750.1"/>
    <property type="molecule type" value="Genomic_DNA"/>
</dbReference>
<keyword evidence="11" id="KW-0159">Chromosome partition</keyword>
<feature type="region of interest" description="Disordered" evidence="18">
    <location>
        <begin position="159"/>
        <end position="181"/>
    </location>
</feature>
<dbReference type="GeneID" id="18875193"/>
<keyword evidence="10" id="KW-0498">Mitosis</keyword>
<evidence type="ECO:0000256" key="18">
    <source>
        <dbReference type="SAM" id="MobiDB-lite"/>
    </source>
</evidence>
<organism evidence="20">
    <name type="scientific">Spathaspora passalidarum (strain NRRL Y-27907 / 11-Y1)</name>
    <dbReference type="NCBI Taxonomy" id="619300"/>
    <lineage>
        <taxon>Eukaryota</taxon>
        <taxon>Fungi</taxon>
        <taxon>Dikarya</taxon>
        <taxon>Ascomycota</taxon>
        <taxon>Saccharomycotina</taxon>
        <taxon>Pichiomycetes</taxon>
        <taxon>Debaryomycetaceae</taxon>
        <taxon>Spathaspora</taxon>
    </lineage>
</organism>
<dbReference type="PANTHER" id="PTHR28200">
    <property type="entry name" value="DASH COMPLEX SUBUNIT ASK1"/>
    <property type="match status" value="1"/>
</dbReference>
<protein>
    <recommendedName>
        <fullName evidence="5">DASH complex subunit ASK1</fullName>
    </recommendedName>
    <alternativeName>
        <fullName evidence="17">Outer kinetochore protein ASK1</fullName>
    </alternativeName>
</protein>
<feature type="compositionally biased region" description="Polar residues" evidence="18">
    <location>
        <begin position="269"/>
        <end position="279"/>
    </location>
</feature>
<keyword evidence="14" id="KW-0539">Nucleus</keyword>
<evidence type="ECO:0000256" key="11">
    <source>
        <dbReference type="ARBA" id="ARBA00022829"/>
    </source>
</evidence>
<evidence type="ECO:0000256" key="1">
    <source>
        <dbReference type="ARBA" id="ARBA00004123"/>
    </source>
</evidence>
<evidence type="ECO:0000256" key="9">
    <source>
        <dbReference type="ARBA" id="ARBA00022701"/>
    </source>
</evidence>
<dbReference type="InterPro" id="IPR013964">
    <property type="entry name" value="DASH_Ask1"/>
</dbReference>
<dbReference type="GO" id="GO:0008608">
    <property type="term" value="P:attachment of spindle microtubules to kinetochore"/>
    <property type="evidence" value="ECO:0007669"/>
    <property type="project" value="InterPro"/>
</dbReference>
<evidence type="ECO:0000256" key="2">
    <source>
        <dbReference type="ARBA" id="ARBA00004186"/>
    </source>
</evidence>
<keyword evidence="8" id="KW-0132">Cell division</keyword>
<evidence type="ECO:0000256" key="13">
    <source>
        <dbReference type="ARBA" id="ARBA00023212"/>
    </source>
</evidence>
<dbReference type="RefSeq" id="XP_007376783.1">
    <property type="nucleotide sequence ID" value="XM_007376721.1"/>
</dbReference>
<evidence type="ECO:0000256" key="12">
    <source>
        <dbReference type="ARBA" id="ARBA00022838"/>
    </source>
</evidence>
<dbReference type="GO" id="GO:0005874">
    <property type="term" value="C:microtubule"/>
    <property type="evidence" value="ECO:0007669"/>
    <property type="project" value="UniProtKB-KW"/>
</dbReference>
<keyword evidence="15" id="KW-0131">Cell cycle</keyword>